<sequence length="1260" mass="138719">MVCCMYYTDVFVGSNNINNLKSALNAELNGFNNSSDLTQLVHGLCLFMGYPSCLCKPKKSVGESLERISKELKEELKNYKCLNSKPLNLNCSCNSKEILCKCCVIRCIKELRDKSNCNCVKNPSQSCQCQGTNGKCCKDFLSGLEACLSLLNLKTDLKDCNCDPNTCCNNGKCNSGCNLCDPSKSTITGLGLSRPNPVRLAKRLNEMLCGTQKSGQCPCGCGCNSGTKNTSCCCFCHSDCKTKGLSALCSKSCPGCSCAQASGECGLQKFCKSINTIKVLVGSKEMTCCEGGKNCHCALDSGSKCSGSNCCVVSCSTNGHYQHSVKCMILRVVKFFNGLKPESLSSPSKCSKLCCELICVGKYCDFLKTFYDKGDQKSCGKCTKKGTQNCNGSTLTPASSTSCCNGEFSKCASTSDCCQGCQECDAIKFRKALETLRYSTPCGHDLWRVLNDFIHFIRNVFMPNHYFIRDTVLAAVKGCSNCNKSGTDSRNWKPCTCSSSSCSACPKLLGNSKLMSILLSQYFSSYDSSSANWDSLCSKSVSKCCGSSSCTCPSSCSSNPSSCDPKDCCENCPKRLCAKIFLGMLPCLYYGLKIVFDRCKYGSDFPDWSLQNISQGSIGKFLTSWGFTSSNLSSKNASGLPPVLDILYGSGKFKSLFDLVSKKYFSKHVSDPSKSKPPQTVRSMLIWLYGLRFQKHFSDLVENCKSLCLPFGNSFHPDAFCYYIYTCSFILPVSVISTIETSDSAQNVFSSSSEFSKFLYPSDPSKLFEAFCEYVRKIFVALNFLSIQCRLDRDSAGWKDCYFGSQCAVDPLSSSTSVSSASSCCPTSLPKGILCASIPGISNCHEHCTSSNPLVKCLGSNGQCKDSGNGSDPTDAHTNGKCIASCPHPLQRFLTHGSESFPQSQSKDYPFALPGIVPMGFDQEKLPKKARWGQDLYHDIEPFCKDGFYPLTRLVQFILCVSQRPPESFLDLYAFFKKFVEALNSKPDLSSTFVQWIDGEPGRYPGRFFAATVQAFYGAKDSHSGSSHSPANLFSLSGCHANRASGATCGPYLHPLTEYSSGVFTPELCSMYLSWICYRAEKFYSEFKRFHKEAQEKFSCCLKSSGSSCPKIVECPCALPFIYSQGFTFLSPGGLNCVNSSGTEHVKHGGTRSDENDPKCTRRTCSQFLKQLDRVVNGQPFKDLLKVIDNFLWHIRLPFVYAFLYIWIIVISYFYYVQFYKLDLLHIDSHLHLPRSFKILPSTLFSDASSKLKDLSYFTL</sequence>
<organism evidence="2 3">
    <name type="scientific">Babesia divergens</name>
    <dbReference type="NCBI Taxonomy" id="32595"/>
    <lineage>
        <taxon>Eukaryota</taxon>
        <taxon>Sar</taxon>
        <taxon>Alveolata</taxon>
        <taxon>Apicomplexa</taxon>
        <taxon>Aconoidasida</taxon>
        <taxon>Piroplasmida</taxon>
        <taxon>Babesiidae</taxon>
        <taxon>Babesia</taxon>
    </lineage>
</organism>
<keyword evidence="1" id="KW-0472">Membrane</keyword>
<feature type="transmembrane region" description="Helical" evidence="1">
    <location>
        <begin position="1199"/>
        <end position="1217"/>
    </location>
</feature>
<dbReference type="Proteomes" id="UP001195914">
    <property type="component" value="Unassembled WGS sequence"/>
</dbReference>
<proteinExistence type="predicted"/>
<gene>
    <name evidence="2" type="ORF">X943_003767</name>
</gene>
<evidence type="ECO:0000313" key="2">
    <source>
        <dbReference type="EMBL" id="KAK1939124.1"/>
    </source>
</evidence>
<keyword evidence="1" id="KW-1133">Transmembrane helix</keyword>
<keyword evidence="1" id="KW-0812">Transmembrane</keyword>
<accession>A0AAD9GIK5</accession>
<dbReference type="EMBL" id="JAHBMH010000015">
    <property type="protein sequence ID" value="KAK1939124.1"/>
    <property type="molecule type" value="Genomic_DNA"/>
</dbReference>
<dbReference type="AlphaFoldDB" id="A0AAD9GIK5"/>
<protein>
    <submittedName>
        <fullName evidence="2">Variant erythrocyte surface antigen-1 family protein</fullName>
    </submittedName>
</protein>
<evidence type="ECO:0000256" key="1">
    <source>
        <dbReference type="SAM" id="Phobius"/>
    </source>
</evidence>
<keyword evidence="3" id="KW-1185">Reference proteome</keyword>
<reference evidence="2" key="1">
    <citation type="journal article" date="2014" name="Nucleic Acids Res.">
        <title>The evolutionary dynamics of variant antigen genes in Babesia reveal a history of genomic innovation underlying host-parasite interaction.</title>
        <authorList>
            <person name="Jackson A.P."/>
            <person name="Otto T.D."/>
            <person name="Darby A."/>
            <person name="Ramaprasad A."/>
            <person name="Xia D."/>
            <person name="Echaide I.E."/>
            <person name="Farber M."/>
            <person name="Gahlot S."/>
            <person name="Gamble J."/>
            <person name="Gupta D."/>
            <person name="Gupta Y."/>
            <person name="Jackson L."/>
            <person name="Malandrin L."/>
            <person name="Malas T.B."/>
            <person name="Moussa E."/>
            <person name="Nair M."/>
            <person name="Reid A.J."/>
            <person name="Sanders M."/>
            <person name="Sharma J."/>
            <person name="Tracey A."/>
            <person name="Quail M.A."/>
            <person name="Weir W."/>
            <person name="Wastling J.M."/>
            <person name="Hall N."/>
            <person name="Willadsen P."/>
            <person name="Lingelbach K."/>
            <person name="Shiels B."/>
            <person name="Tait A."/>
            <person name="Berriman M."/>
            <person name="Allred D.R."/>
            <person name="Pain A."/>
        </authorList>
    </citation>
    <scope>NUCLEOTIDE SEQUENCE</scope>
    <source>
        <strain evidence="2">1802A</strain>
    </source>
</reference>
<comment type="caution">
    <text evidence="2">The sequence shown here is derived from an EMBL/GenBank/DDBJ whole genome shotgun (WGS) entry which is preliminary data.</text>
</comment>
<reference evidence="2" key="2">
    <citation type="submission" date="2021-05" db="EMBL/GenBank/DDBJ databases">
        <authorList>
            <person name="Pain A."/>
        </authorList>
    </citation>
    <scope>NUCLEOTIDE SEQUENCE</scope>
    <source>
        <strain evidence="2">1802A</strain>
    </source>
</reference>
<evidence type="ECO:0000313" key="3">
    <source>
        <dbReference type="Proteomes" id="UP001195914"/>
    </source>
</evidence>
<name>A0AAD9GIK5_BABDI</name>